<dbReference type="PANTHER" id="PTHR19818:SF139">
    <property type="entry name" value="PAIR-RULE PROTEIN ODD-PAIRED"/>
    <property type="match status" value="1"/>
</dbReference>
<reference evidence="7" key="1">
    <citation type="submission" date="2021-05" db="EMBL/GenBank/DDBJ databases">
        <authorList>
            <person name="Alioto T."/>
            <person name="Alioto T."/>
            <person name="Gomez Garrido J."/>
        </authorList>
    </citation>
    <scope>NUCLEOTIDE SEQUENCE</scope>
</reference>
<dbReference type="PROSITE" id="PS00028">
    <property type="entry name" value="ZINC_FINGER_C2H2_1"/>
    <property type="match status" value="2"/>
</dbReference>
<keyword evidence="3 5" id="KW-0863">Zinc-finger</keyword>
<keyword evidence="4" id="KW-0862">Zinc</keyword>
<dbReference type="InterPro" id="IPR050329">
    <property type="entry name" value="GLI_C2H2-zinc-finger"/>
</dbReference>
<keyword evidence="2" id="KW-0677">Repeat</keyword>
<evidence type="ECO:0000256" key="3">
    <source>
        <dbReference type="ARBA" id="ARBA00022771"/>
    </source>
</evidence>
<dbReference type="GO" id="GO:0008270">
    <property type="term" value="F:zinc ion binding"/>
    <property type="evidence" value="ECO:0007669"/>
    <property type="project" value="UniProtKB-KW"/>
</dbReference>
<dbReference type="EMBL" id="HBUF01037497">
    <property type="protein sequence ID" value="CAG6616973.1"/>
    <property type="molecule type" value="Transcribed_RNA"/>
</dbReference>
<dbReference type="SMART" id="SM00355">
    <property type="entry name" value="ZnF_C2H2"/>
    <property type="match status" value="3"/>
</dbReference>
<dbReference type="Pfam" id="PF00096">
    <property type="entry name" value="zf-C2H2"/>
    <property type="match status" value="3"/>
</dbReference>
<dbReference type="GO" id="GO:0000978">
    <property type="term" value="F:RNA polymerase II cis-regulatory region sequence-specific DNA binding"/>
    <property type="evidence" value="ECO:0007669"/>
    <property type="project" value="TreeGrafter"/>
</dbReference>
<dbReference type="SUPFAM" id="SSF57667">
    <property type="entry name" value="beta-beta-alpha zinc fingers"/>
    <property type="match status" value="2"/>
</dbReference>
<dbReference type="InterPro" id="IPR013087">
    <property type="entry name" value="Znf_C2H2_type"/>
</dbReference>
<evidence type="ECO:0000313" key="7">
    <source>
        <dbReference type="EMBL" id="CAG6616973.1"/>
    </source>
</evidence>
<dbReference type="GO" id="GO:0045944">
    <property type="term" value="P:positive regulation of transcription by RNA polymerase II"/>
    <property type="evidence" value="ECO:0007669"/>
    <property type="project" value="UniProtKB-ARBA"/>
</dbReference>
<proteinExistence type="predicted"/>
<sequence>MVCGKTFSRPSLLKKHLEKHNGPPSLKCEYCDRCFYHSYSYKRHLNTHNRPDPDVCQVCGNVYTNRDAFRRHLKKHVERGELAALPPPERELPKISKVQQLMSEGIDLDEILRSCEVEVVELGDMTTNKPRNDMILTRTDTSKWILNVHELNNTIHNESLQQTNGMFENTPISQVNLIISHQFKAIVKNSAISSNDISKHSILFKLNISSIVETFDVFNLTTKEENLLSSLDEILIPNYVEEIPEIKPDILSGDFFERCETLLDVVDVEEIDLTEDVCCVMSALHRNMGYVLRPLQIVPTATMTIY</sequence>
<feature type="domain" description="C2H2-type" evidence="6">
    <location>
        <begin position="1"/>
        <end position="25"/>
    </location>
</feature>
<feature type="domain" description="C2H2-type" evidence="6">
    <location>
        <begin position="26"/>
        <end position="53"/>
    </location>
</feature>
<dbReference type="PROSITE" id="PS50157">
    <property type="entry name" value="ZINC_FINGER_C2H2_2"/>
    <property type="match status" value="3"/>
</dbReference>
<evidence type="ECO:0000256" key="4">
    <source>
        <dbReference type="ARBA" id="ARBA00022833"/>
    </source>
</evidence>
<dbReference type="GO" id="GO:0000981">
    <property type="term" value="F:DNA-binding transcription factor activity, RNA polymerase II-specific"/>
    <property type="evidence" value="ECO:0007669"/>
    <property type="project" value="TreeGrafter"/>
</dbReference>
<organism evidence="7">
    <name type="scientific">Cacopsylla melanoneura</name>
    <dbReference type="NCBI Taxonomy" id="428564"/>
    <lineage>
        <taxon>Eukaryota</taxon>
        <taxon>Metazoa</taxon>
        <taxon>Ecdysozoa</taxon>
        <taxon>Arthropoda</taxon>
        <taxon>Hexapoda</taxon>
        <taxon>Insecta</taxon>
        <taxon>Pterygota</taxon>
        <taxon>Neoptera</taxon>
        <taxon>Paraneoptera</taxon>
        <taxon>Hemiptera</taxon>
        <taxon>Sternorrhyncha</taxon>
        <taxon>Psylloidea</taxon>
        <taxon>Psyllidae</taxon>
        <taxon>Psyllinae</taxon>
        <taxon>Cacopsylla</taxon>
    </lineage>
</organism>
<evidence type="ECO:0000259" key="6">
    <source>
        <dbReference type="PROSITE" id="PS50157"/>
    </source>
</evidence>
<protein>
    <submittedName>
        <fullName evidence="7">PR domain zinc finger protein 16</fullName>
    </submittedName>
</protein>
<name>A0A8D8PXI9_9HEMI</name>
<keyword evidence="1" id="KW-0479">Metal-binding</keyword>
<accession>A0A8D8PXI9</accession>
<dbReference type="Gene3D" id="3.30.160.60">
    <property type="entry name" value="Classic Zinc Finger"/>
    <property type="match status" value="1"/>
</dbReference>
<evidence type="ECO:0000256" key="2">
    <source>
        <dbReference type="ARBA" id="ARBA00022737"/>
    </source>
</evidence>
<dbReference type="AlphaFoldDB" id="A0A8D8PXI9"/>
<feature type="domain" description="C2H2-type" evidence="6">
    <location>
        <begin position="54"/>
        <end position="81"/>
    </location>
</feature>
<dbReference type="InterPro" id="IPR036236">
    <property type="entry name" value="Znf_C2H2_sf"/>
</dbReference>
<dbReference type="GO" id="GO:0005634">
    <property type="term" value="C:nucleus"/>
    <property type="evidence" value="ECO:0007669"/>
    <property type="project" value="UniProtKB-ARBA"/>
</dbReference>
<dbReference type="PANTHER" id="PTHR19818">
    <property type="entry name" value="ZINC FINGER PROTEIN ZIC AND GLI"/>
    <property type="match status" value="1"/>
</dbReference>
<evidence type="ECO:0000256" key="1">
    <source>
        <dbReference type="ARBA" id="ARBA00022723"/>
    </source>
</evidence>
<evidence type="ECO:0000256" key="5">
    <source>
        <dbReference type="PROSITE-ProRule" id="PRU00042"/>
    </source>
</evidence>